<dbReference type="PANTHER" id="PTHR47926:SF347">
    <property type="entry name" value="PENTATRICOPEPTIDE REPEAT-CONTAINING PROTEIN"/>
    <property type="match status" value="1"/>
</dbReference>
<dbReference type="InterPro" id="IPR011990">
    <property type="entry name" value="TPR-like_helical_dom_sf"/>
</dbReference>
<gene>
    <name evidence="1" type="ORF">Ahy_A07g037234</name>
</gene>
<dbReference type="Pfam" id="PF20431">
    <property type="entry name" value="E_motif"/>
    <property type="match status" value="1"/>
</dbReference>
<dbReference type="InterPro" id="IPR046848">
    <property type="entry name" value="E_motif"/>
</dbReference>
<dbReference type="InterPro" id="IPR046960">
    <property type="entry name" value="PPR_At4g14850-like_plant"/>
</dbReference>
<dbReference type="Gene3D" id="1.25.40.10">
    <property type="entry name" value="Tetratricopeptide repeat domain"/>
    <property type="match status" value="1"/>
</dbReference>
<dbReference type="AlphaFoldDB" id="A0A445CI55"/>
<evidence type="ECO:0008006" key="3">
    <source>
        <dbReference type="Google" id="ProtNLM"/>
    </source>
</evidence>
<organism evidence="1 2">
    <name type="scientific">Arachis hypogaea</name>
    <name type="common">Peanut</name>
    <dbReference type="NCBI Taxonomy" id="3818"/>
    <lineage>
        <taxon>Eukaryota</taxon>
        <taxon>Viridiplantae</taxon>
        <taxon>Streptophyta</taxon>
        <taxon>Embryophyta</taxon>
        <taxon>Tracheophyta</taxon>
        <taxon>Spermatophyta</taxon>
        <taxon>Magnoliopsida</taxon>
        <taxon>eudicotyledons</taxon>
        <taxon>Gunneridae</taxon>
        <taxon>Pentapetalae</taxon>
        <taxon>rosids</taxon>
        <taxon>fabids</taxon>
        <taxon>Fabales</taxon>
        <taxon>Fabaceae</taxon>
        <taxon>Papilionoideae</taxon>
        <taxon>50 kb inversion clade</taxon>
        <taxon>dalbergioids sensu lato</taxon>
        <taxon>Dalbergieae</taxon>
        <taxon>Pterocarpus clade</taxon>
        <taxon>Arachis</taxon>
    </lineage>
</organism>
<accession>A0A445CI55</accession>
<comment type="caution">
    <text evidence="1">The sequence shown here is derived from an EMBL/GenBank/DDBJ whole genome shotgun (WGS) entry which is preliminary data.</text>
</comment>
<proteinExistence type="predicted"/>
<dbReference type="Proteomes" id="UP000289738">
    <property type="component" value="Chromosome A07"/>
</dbReference>
<dbReference type="PANTHER" id="PTHR47926">
    <property type="entry name" value="PENTATRICOPEPTIDE REPEAT-CONTAINING PROTEIN"/>
    <property type="match status" value="1"/>
</dbReference>
<sequence length="155" mass="17477">MVDLLGRAGQIDKASEIIDAIPFKPDARVYGPLLSACKLHSETHFAEVAAPKLINTEPKNAGNYVLLSNIYAAAGKWEKVAEMRSFLRDRGLKKTPGCSWLELHGQVHEFHVADQSHSRSEEIYSVSRILELETGNMEDDDIELFELHTNQLMHY</sequence>
<dbReference type="GO" id="GO:0009451">
    <property type="term" value="P:RNA modification"/>
    <property type="evidence" value="ECO:0007669"/>
    <property type="project" value="InterPro"/>
</dbReference>
<reference evidence="1 2" key="1">
    <citation type="submission" date="2019-01" db="EMBL/GenBank/DDBJ databases">
        <title>Sequencing of cultivated peanut Arachis hypogaea provides insights into genome evolution and oil improvement.</title>
        <authorList>
            <person name="Chen X."/>
        </authorList>
    </citation>
    <scope>NUCLEOTIDE SEQUENCE [LARGE SCALE GENOMIC DNA]</scope>
    <source>
        <strain evidence="2">cv. Fuhuasheng</strain>
        <tissue evidence="1">Leaves</tissue>
    </source>
</reference>
<protein>
    <recommendedName>
        <fullName evidence="3">Pentatricopeptide repeat-containing protein</fullName>
    </recommendedName>
</protein>
<evidence type="ECO:0000313" key="1">
    <source>
        <dbReference type="EMBL" id="RYR50602.1"/>
    </source>
</evidence>
<keyword evidence="2" id="KW-1185">Reference proteome</keyword>
<name>A0A445CI55_ARAHY</name>
<dbReference type="GO" id="GO:0003723">
    <property type="term" value="F:RNA binding"/>
    <property type="evidence" value="ECO:0007669"/>
    <property type="project" value="InterPro"/>
</dbReference>
<dbReference type="EMBL" id="SDMP01000007">
    <property type="protein sequence ID" value="RYR50602.1"/>
    <property type="molecule type" value="Genomic_DNA"/>
</dbReference>
<evidence type="ECO:0000313" key="2">
    <source>
        <dbReference type="Proteomes" id="UP000289738"/>
    </source>
</evidence>